<dbReference type="Gene3D" id="2.160.20.10">
    <property type="entry name" value="Single-stranded right-handed beta-helix, Pectin lyase-like"/>
    <property type="match status" value="2"/>
</dbReference>
<accession>A0A7C4FIM9</accession>
<dbReference type="InterPro" id="IPR006626">
    <property type="entry name" value="PbH1"/>
</dbReference>
<dbReference type="AlphaFoldDB" id="A0A7C4FIM9"/>
<keyword evidence="1" id="KW-1133">Transmembrane helix</keyword>
<feature type="transmembrane region" description="Helical" evidence="1">
    <location>
        <begin position="311"/>
        <end position="330"/>
    </location>
</feature>
<dbReference type="InterPro" id="IPR012334">
    <property type="entry name" value="Pectin_lyas_fold"/>
</dbReference>
<dbReference type="InterPro" id="IPR007742">
    <property type="entry name" value="NosD_dom"/>
</dbReference>
<organism evidence="3">
    <name type="scientific">Ignisphaera aggregans</name>
    <dbReference type="NCBI Taxonomy" id="334771"/>
    <lineage>
        <taxon>Archaea</taxon>
        <taxon>Thermoproteota</taxon>
        <taxon>Thermoprotei</taxon>
        <taxon>Desulfurococcales</taxon>
        <taxon>Desulfurococcaceae</taxon>
        <taxon>Ignisphaera</taxon>
    </lineage>
</organism>
<evidence type="ECO:0000259" key="2">
    <source>
        <dbReference type="Pfam" id="PF05048"/>
    </source>
</evidence>
<dbReference type="InterPro" id="IPR011050">
    <property type="entry name" value="Pectin_lyase_fold/virulence"/>
</dbReference>
<keyword evidence="1" id="KW-0472">Membrane</keyword>
<evidence type="ECO:0000256" key="1">
    <source>
        <dbReference type="SAM" id="Phobius"/>
    </source>
</evidence>
<keyword evidence="1" id="KW-0812">Transmembrane</keyword>
<feature type="domain" description="Periplasmic copper-binding protein NosD beta helix" evidence="2">
    <location>
        <begin position="65"/>
        <end position="190"/>
    </location>
</feature>
<gene>
    <name evidence="3" type="ORF">ENV14_08305</name>
</gene>
<sequence>MKSTIVALLLILLILLLEGLCIAVLHVKSLGKRFLYVPDDYPSIQLAIDNANPGDFILIREGVYVENIIIERRNGLVIKPLEGNSVVIKAKDEGRPVISIQFSKNITVFGLTITGGKAYRSAAVYILNSSEIQIQKCVLYGNNAGIWITYSQNITVANNNVLENSNGLVVQYSRNVVVIENNIVLNGVGIDFVDASNNMIYHNNFINNKQHVRSHKSVNAWNASYPLGGNYWDNYTAEDLKRGVHQNEPGADSILDTPYKIDDTNIDYYPLAQPLAFQATLSTPIITILTHTITPPTITLTQTTLSDECRASLILLVVLVLLVTYLIIVAQKTRKRVRATKSRKAD</sequence>
<name>A0A7C4FIM9_9CREN</name>
<dbReference type="EMBL" id="DTFF01000067">
    <property type="protein sequence ID" value="HGI88368.1"/>
    <property type="molecule type" value="Genomic_DNA"/>
</dbReference>
<dbReference type="Pfam" id="PF05048">
    <property type="entry name" value="NosD"/>
    <property type="match status" value="1"/>
</dbReference>
<proteinExistence type="predicted"/>
<dbReference type="NCBIfam" id="TIGR03804">
    <property type="entry name" value="para_beta_helix"/>
    <property type="match status" value="2"/>
</dbReference>
<dbReference type="SUPFAM" id="SSF51126">
    <property type="entry name" value="Pectin lyase-like"/>
    <property type="match status" value="1"/>
</dbReference>
<evidence type="ECO:0000313" key="3">
    <source>
        <dbReference type="EMBL" id="HGI88368.1"/>
    </source>
</evidence>
<protein>
    <recommendedName>
        <fullName evidence="2">Periplasmic copper-binding protein NosD beta helix domain-containing protein</fullName>
    </recommendedName>
</protein>
<dbReference type="InterPro" id="IPR022441">
    <property type="entry name" value="Para_beta_helix_rpt-2"/>
</dbReference>
<dbReference type="SMART" id="SM00710">
    <property type="entry name" value="PbH1"/>
    <property type="match status" value="5"/>
</dbReference>
<reference evidence="3" key="1">
    <citation type="journal article" date="2020" name="mSystems">
        <title>Genome- and Community-Level Interaction Insights into Carbon Utilization and Element Cycling Functions of Hydrothermarchaeota in Hydrothermal Sediment.</title>
        <authorList>
            <person name="Zhou Z."/>
            <person name="Liu Y."/>
            <person name="Xu W."/>
            <person name="Pan J."/>
            <person name="Luo Z.H."/>
            <person name="Li M."/>
        </authorList>
    </citation>
    <scope>NUCLEOTIDE SEQUENCE [LARGE SCALE GENOMIC DNA]</scope>
    <source>
        <strain evidence="3">SpSt-732</strain>
    </source>
</reference>
<comment type="caution">
    <text evidence="3">The sequence shown here is derived from an EMBL/GenBank/DDBJ whole genome shotgun (WGS) entry which is preliminary data.</text>
</comment>